<feature type="transmembrane region" description="Helical" evidence="6">
    <location>
        <begin position="279"/>
        <end position="299"/>
    </location>
</feature>
<organism evidence="8 9">
    <name type="scientific">Peptococcus simiae</name>
    <dbReference type="NCBI Taxonomy" id="1643805"/>
    <lineage>
        <taxon>Bacteria</taxon>
        <taxon>Bacillati</taxon>
        <taxon>Bacillota</taxon>
        <taxon>Clostridia</taxon>
        <taxon>Eubacteriales</taxon>
        <taxon>Peptococcaceae</taxon>
        <taxon>Peptococcus</taxon>
    </lineage>
</organism>
<evidence type="ECO:0000259" key="7">
    <source>
        <dbReference type="PROSITE" id="PS50850"/>
    </source>
</evidence>
<evidence type="ECO:0000256" key="3">
    <source>
        <dbReference type="ARBA" id="ARBA00022692"/>
    </source>
</evidence>
<dbReference type="InterPro" id="IPR011701">
    <property type="entry name" value="MFS"/>
</dbReference>
<dbReference type="Gene3D" id="1.20.1250.20">
    <property type="entry name" value="MFS general substrate transporter like domains"/>
    <property type="match status" value="1"/>
</dbReference>
<dbReference type="Pfam" id="PF07690">
    <property type="entry name" value="MFS_1"/>
    <property type="match status" value="1"/>
</dbReference>
<feature type="transmembrane region" description="Helical" evidence="6">
    <location>
        <begin position="46"/>
        <end position="64"/>
    </location>
</feature>
<proteinExistence type="predicted"/>
<keyword evidence="2" id="KW-0813">Transport</keyword>
<feature type="transmembrane region" description="Helical" evidence="6">
    <location>
        <begin position="71"/>
        <end position="89"/>
    </location>
</feature>
<keyword evidence="9" id="KW-1185">Reference proteome</keyword>
<feature type="transmembrane region" description="Helical" evidence="6">
    <location>
        <begin position="128"/>
        <end position="153"/>
    </location>
</feature>
<evidence type="ECO:0000256" key="1">
    <source>
        <dbReference type="ARBA" id="ARBA00004651"/>
    </source>
</evidence>
<evidence type="ECO:0000256" key="4">
    <source>
        <dbReference type="ARBA" id="ARBA00022989"/>
    </source>
</evidence>
<evidence type="ECO:0000256" key="2">
    <source>
        <dbReference type="ARBA" id="ARBA00022448"/>
    </source>
</evidence>
<dbReference type="Proteomes" id="UP001631949">
    <property type="component" value="Unassembled WGS sequence"/>
</dbReference>
<protein>
    <submittedName>
        <fullName evidence="8">CynX/NimT family MFS transporter</fullName>
    </submittedName>
</protein>
<dbReference type="PROSITE" id="PS50850">
    <property type="entry name" value="MFS"/>
    <property type="match status" value="1"/>
</dbReference>
<feature type="transmembrane region" description="Helical" evidence="6">
    <location>
        <begin position="305"/>
        <end position="329"/>
    </location>
</feature>
<evidence type="ECO:0000313" key="8">
    <source>
        <dbReference type="EMBL" id="MFM9412826.1"/>
    </source>
</evidence>
<dbReference type="InterPro" id="IPR052524">
    <property type="entry name" value="MFS_Cyanate_Porter"/>
</dbReference>
<dbReference type="InterPro" id="IPR020846">
    <property type="entry name" value="MFS_dom"/>
</dbReference>
<dbReference type="PANTHER" id="PTHR23523:SF2">
    <property type="entry name" value="2-NITROIMIDAZOLE TRANSPORTER"/>
    <property type="match status" value="1"/>
</dbReference>
<feature type="transmembrane region" description="Helical" evidence="6">
    <location>
        <begin position="341"/>
        <end position="360"/>
    </location>
</feature>
<comment type="caution">
    <text evidence="8">The sequence shown here is derived from an EMBL/GenBank/DDBJ whole genome shotgun (WGS) entry which is preliminary data.</text>
</comment>
<feature type="transmembrane region" description="Helical" evidence="6">
    <location>
        <begin position="213"/>
        <end position="234"/>
    </location>
</feature>
<feature type="transmembrane region" description="Helical" evidence="6">
    <location>
        <begin position="165"/>
        <end position="183"/>
    </location>
</feature>
<feature type="transmembrane region" description="Helical" evidence="6">
    <location>
        <begin position="95"/>
        <end position="116"/>
    </location>
</feature>
<keyword evidence="5 6" id="KW-0472">Membrane</keyword>
<comment type="subcellular location">
    <subcellularLocation>
        <location evidence="1">Cell membrane</location>
        <topology evidence="1">Multi-pass membrane protein</topology>
    </subcellularLocation>
</comment>
<name>A0ABW9GY09_9FIRM</name>
<evidence type="ECO:0000256" key="6">
    <source>
        <dbReference type="SAM" id="Phobius"/>
    </source>
</evidence>
<sequence>MSKKTKVLLGLGILITALSMRMPITASGALTGIVRADLGLSGAQAGFLTTLVVLVFAVASPFIGGFSDRFGMNRVLLVGLAFIVTGQLVRVSGAWQMLFLGTGILALGITAANVLMPPLVRYAFPRAVGLWTSAYLSLMNFANSIAAGLTLPLANRPGWSWRPAMLVWVSFGLVALVIWLLLAKKPMAARRPSTDLAASKQGKGGGSLAKEPIVWAIMAFMGFQSMIFYSYITWMPTLLLDRGLSSEQVGLLVFLFQFFSIPTSFVTPMIAERLSDQRILGMFSGLFYAFGFGVMFFFPQASMPLLVAVMISMGFGSGTTISIAMLLFNVRTPDVSTAARLSGLAQSAGYLMAGVGPVAIGRAYDSFGDWRWPLAFLTFAALVVALTGYLGGRDRLVASVQGPTDK</sequence>
<feature type="domain" description="Major facilitator superfamily (MFS) profile" evidence="7">
    <location>
        <begin position="5"/>
        <end position="396"/>
    </location>
</feature>
<feature type="transmembrane region" description="Helical" evidence="6">
    <location>
        <begin position="249"/>
        <end position="267"/>
    </location>
</feature>
<reference evidence="8 9" key="1">
    <citation type="journal article" date="2016" name="Int. J. Syst. Evol. Microbiol.">
        <title>Peptococcus simiae sp. nov., isolated from rhesus macaque faeces and emended description of the genus Peptococcus.</title>
        <authorList>
            <person name="Shkoporov A.N."/>
            <person name="Efimov B.A."/>
            <person name="Kondova I."/>
            <person name="Ouwerling B."/>
            <person name="Chaplin A.V."/>
            <person name="Shcherbakova V.A."/>
            <person name="Langermans J.A.M."/>
        </authorList>
    </citation>
    <scope>NUCLEOTIDE SEQUENCE [LARGE SCALE GENOMIC DNA]</scope>
    <source>
        <strain evidence="8 9">M108</strain>
    </source>
</reference>
<dbReference type="InterPro" id="IPR036259">
    <property type="entry name" value="MFS_trans_sf"/>
</dbReference>
<accession>A0ABW9GY09</accession>
<dbReference type="PANTHER" id="PTHR23523">
    <property type="match status" value="1"/>
</dbReference>
<dbReference type="RefSeq" id="WP_408976457.1">
    <property type="nucleotide sequence ID" value="NZ_JBJUVG010000001.1"/>
</dbReference>
<dbReference type="CDD" id="cd17339">
    <property type="entry name" value="MFS_NIMT_CynX_like"/>
    <property type="match status" value="1"/>
</dbReference>
<dbReference type="EMBL" id="JBJUVG010000001">
    <property type="protein sequence ID" value="MFM9412826.1"/>
    <property type="molecule type" value="Genomic_DNA"/>
</dbReference>
<gene>
    <name evidence="8" type="ORF">ACKQTC_00300</name>
</gene>
<feature type="transmembrane region" description="Helical" evidence="6">
    <location>
        <begin position="372"/>
        <end position="391"/>
    </location>
</feature>
<dbReference type="SUPFAM" id="SSF103473">
    <property type="entry name" value="MFS general substrate transporter"/>
    <property type="match status" value="1"/>
</dbReference>
<evidence type="ECO:0000313" key="9">
    <source>
        <dbReference type="Proteomes" id="UP001631949"/>
    </source>
</evidence>
<evidence type="ECO:0000256" key="5">
    <source>
        <dbReference type="ARBA" id="ARBA00023136"/>
    </source>
</evidence>
<keyword evidence="4 6" id="KW-1133">Transmembrane helix</keyword>
<keyword evidence="3 6" id="KW-0812">Transmembrane</keyword>